<organism evidence="11 12">
    <name type="scientific">Pararhodospirillum photometricum DSM 122</name>
    <dbReference type="NCBI Taxonomy" id="1150469"/>
    <lineage>
        <taxon>Bacteria</taxon>
        <taxon>Pseudomonadati</taxon>
        <taxon>Pseudomonadota</taxon>
        <taxon>Alphaproteobacteria</taxon>
        <taxon>Rhodospirillales</taxon>
        <taxon>Rhodospirillaceae</taxon>
        <taxon>Pararhodospirillum</taxon>
    </lineage>
</organism>
<dbReference type="GO" id="GO:0022857">
    <property type="term" value="F:transmembrane transporter activity"/>
    <property type="evidence" value="ECO:0007669"/>
    <property type="project" value="UniProtKB-UniRule"/>
</dbReference>
<comment type="subunit">
    <text evidence="9">The complex comprises the extracytoplasmic solute receptor protein and the two transmembrane proteins.</text>
</comment>
<dbReference type="InterPro" id="IPR055348">
    <property type="entry name" value="DctQ"/>
</dbReference>
<dbReference type="PANTHER" id="PTHR35011">
    <property type="entry name" value="2,3-DIKETO-L-GULONATE TRAP TRANSPORTER SMALL PERMEASE PROTEIN YIAM"/>
    <property type="match status" value="1"/>
</dbReference>
<evidence type="ECO:0000256" key="7">
    <source>
        <dbReference type="ARBA" id="ARBA00023136"/>
    </source>
</evidence>
<keyword evidence="3" id="KW-1003">Cell membrane</keyword>
<name>H6SRF2_PARPM</name>
<comment type="subcellular location">
    <subcellularLocation>
        <location evidence="1 9">Cell inner membrane</location>
        <topology evidence="1 9">Multi-pass membrane protein</topology>
    </subcellularLocation>
</comment>
<evidence type="ECO:0000256" key="8">
    <source>
        <dbReference type="ARBA" id="ARBA00038436"/>
    </source>
</evidence>
<evidence type="ECO:0000256" key="9">
    <source>
        <dbReference type="RuleBase" id="RU369079"/>
    </source>
</evidence>
<evidence type="ECO:0000256" key="6">
    <source>
        <dbReference type="ARBA" id="ARBA00022989"/>
    </source>
</evidence>
<dbReference type="PATRIC" id="fig|1150469.3.peg.983"/>
<evidence type="ECO:0000313" key="11">
    <source>
        <dbReference type="EMBL" id="CCG07481.1"/>
    </source>
</evidence>
<dbReference type="PANTHER" id="PTHR35011:SF4">
    <property type="entry name" value="SLL1102 PROTEIN"/>
    <property type="match status" value="1"/>
</dbReference>
<dbReference type="STRING" id="1150469.RSPPHO_00855"/>
<evidence type="ECO:0000259" key="10">
    <source>
        <dbReference type="Pfam" id="PF04290"/>
    </source>
</evidence>
<feature type="transmembrane region" description="Helical" evidence="9">
    <location>
        <begin position="62"/>
        <end position="78"/>
    </location>
</feature>
<dbReference type="AlphaFoldDB" id="H6SRF2"/>
<accession>H6SRF2</accession>
<dbReference type="Proteomes" id="UP000033220">
    <property type="component" value="Chromosome DSM 122"/>
</dbReference>
<feature type="domain" description="Tripartite ATP-independent periplasmic transporters DctQ component" evidence="10">
    <location>
        <begin position="36"/>
        <end position="167"/>
    </location>
</feature>
<evidence type="ECO:0000256" key="4">
    <source>
        <dbReference type="ARBA" id="ARBA00022519"/>
    </source>
</evidence>
<reference evidence="11 12" key="1">
    <citation type="submission" date="2012-02" db="EMBL/GenBank/DDBJ databases">
        <title>Shotgun genome sequence of Phaeospirillum photometricum DSM 122.</title>
        <authorList>
            <person name="Duquesne K."/>
            <person name="Sturgis J."/>
        </authorList>
    </citation>
    <scope>NUCLEOTIDE SEQUENCE [LARGE SCALE GENOMIC DNA]</scope>
    <source>
        <strain evidence="12">DSM122</strain>
    </source>
</reference>
<evidence type="ECO:0000313" key="12">
    <source>
        <dbReference type="Proteomes" id="UP000033220"/>
    </source>
</evidence>
<evidence type="ECO:0000256" key="2">
    <source>
        <dbReference type="ARBA" id="ARBA00022448"/>
    </source>
</evidence>
<keyword evidence="7 9" id="KW-0472">Membrane</keyword>
<comment type="similarity">
    <text evidence="8 9">Belongs to the TRAP transporter small permease family.</text>
</comment>
<comment type="function">
    <text evidence="9">Part of the tripartite ATP-independent periplasmic (TRAP) transport system.</text>
</comment>
<feature type="transmembrane region" description="Helical" evidence="9">
    <location>
        <begin position="141"/>
        <end position="159"/>
    </location>
</feature>
<keyword evidence="4 9" id="KW-0997">Cell inner membrane</keyword>
<dbReference type="KEGG" id="rpm:RSPPHO_00855"/>
<gene>
    <name evidence="11" type="ORF">RSPPHO_00855</name>
</gene>
<dbReference type="Pfam" id="PF04290">
    <property type="entry name" value="DctQ"/>
    <property type="match status" value="1"/>
</dbReference>
<proteinExistence type="inferred from homology"/>
<evidence type="ECO:0000256" key="5">
    <source>
        <dbReference type="ARBA" id="ARBA00022692"/>
    </source>
</evidence>
<feature type="transmembrane region" description="Helical" evidence="9">
    <location>
        <begin position="28"/>
        <end position="50"/>
    </location>
</feature>
<feature type="transmembrane region" description="Helical" evidence="9">
    <location>
        <begin position="99"/>
        <end position="121"/>
    </location>
</feature>
<evidence type="ECO:0000256" key="3">
    <source>
        <dbReference type="ARBA" id="ARBA00022475"/>
    </source>
</evidence>
<protein>
    <recommendedName>
        <fullName evidence="9">TRAP transporter small permease protein</fullName>
    </recommendedName>
</protein>
<keyword evidence="12" id="KW-1185">Reference proteome</keyword>
<dbReference type="InterPro" id="IPR007387">
    <property type="entry name" value="TRAP_DctQ"/>
</dbReference>
<evidence type="ECO:0000256" key="1">
    <source>
        <dbReference type="ARBA" id="ARBA00004429"/>
    </source>
</evidence>
<dbReference type="HOGENOM" id="CLU_086356_2_2_5"/>
<sequence>MSHREASVGALYRLSCALDALNLAVGRLVTGLALVMVLVQFLVVVLRYVYGLGFIWLQESVLYMHAVIFMVGAGYTLLMDGHVRVDIFYREASRRRKALIDLLGTVFFLFPFCILVLYVSWPYVANAWAVHEGSKETSGIPGIYLLKTSILIFAGLLIVQGVSKGARALLTLLGLDTAFGPRREHHA</sequence>
<keyword evidence="2 9" id="KW-0813">Transport</keyword>
<dbReference type="EMBL" id="HE663493">
    <property type="protein sequence ID" value="CCG07481.1"/>
    <property type="molecule type" value="Genomic_DNA"/>
</dbReference>
<keyword evidence="6 9" id="KW-1133">Transmembrane helix</keyword>
<keyword evidence="5 9" id="KW-0812">Transmembrane</keyword>
<dbReference type="eggNOG" id="COG4665">
    <property type="taxonomic scope" value="Bacteria"/>
</dbReference>
<dbReference type="GO" id="GO:0005886">
    <property type="term" value="C:plasma membrane"/>
    <property type="evidence" value="ECO:0007669"/>
    <property type="project" value="UniProtKB-SubCell"/>
</dbReference>